<keyword evidence="2" id="KW-1185">Reference proteome</keyword>
<reference evidence="1" key="1">
    <citation type="journal article" date="2023" name="Mol. Phylogenet. Evol.">
        <title>Genome-scale phylogeny and comparative genomics of the fungal order Sordariales.</title>
        <authorList>
            <person name="Hensen N."/>
            <person name="Bonometti L."/>
            <person name="Westerberg I."/>
            <person name="Brannstrom I.O."/>
            <person name="Guillou S."/>
            <person name="Cros-Aarteil S."/>
            <person name="Calhoun S."/>
            <person name="Haridas S."/>
            <person name="Kuo A."/>
            <person name="Mondo S."/>
            <person name="Pangilinan J."/>
            <person name="Riley R."/>
            <person name="LaButti K."/>
            <person name="Andreopoulos B."/>
            <person name="Lipzen A."/>
            <person name="Chen C."/>
            <person name="Yan M."/>
            <person name="Daum C."/>
            <person name="Ng V."/>
            <person name="Clum A."/>
            <person name="Steindorff A."/>
            <person name="Ohm R.A."/>
            <person name="Martin F."/>
            <person name="Silar P."/>
            <person name="Natvig D.O."/>
            <person name="Lalanne C."/>
            <person name="Gautier V."/>
            <person name="Ament-Velasquez S.L."/>
            <person name="Kruys A."/>
            <person name="Hutchinson M.I."/>
            <person name="Powell A.J."/>
            <person name="Barry K."/>
            <person name="Miller A.N."/>
            <person name="Grigoriev I.V."/>
            <person name="Debuchy R."/>
            <person name="Gladieux P."/>
            <person name="Hiltunen Thoren M."/>
            <person name="Johannesson H."/>
        </authorList>
    </citation>
    <scope>NUCLEOTIDE SEQUENCE</scope>
    <source>
        <strain evidence="1">CBS 990.96</strain>
    </source>
</reference>
<dbReference type="AlphaFoldDB" id="A0AAN7BF39"/>
<dbReference type="EMBL" id="MU865585">
    <property type="protein sequence ID" value="KAK4221107.1"/>
    <property type="molecule type" value="Genomic_DNA"/>
</dbReference>
<evidence type="ECO:0000313" key="2">
    <source>
        <dbReference type="Proteomes" id="UP001301958"/>
    </source>
</evidence>
<evidence type="ECO:0000313" key="1">
    <source>
        <dbReference type="EMBL" id="KAK4221107.1"/>
    </source>
</evidence>
<proteinExistence type="predicted"/>
<reference evidence="1" key="2">
    <citation type="submission" date="2023-05" db="EMBL/GenBank/DDBJ databases">
        <authorList>
            <consortium name="Lawrence Berkeley National Laboratory"/>
            <person name="Steindorff A."/>
            <person name="Hensen N."/>
            <person name="Bonometti L."/>
            <person name="Westerberg I."/>
            <person name="Brannstrom I.O."/>
            <person name="Guillou S."/>
            <person name="Cros-Aarteil S."/>
            <person name="Calhoun S."/>
            <person name="Haridas S."/>
            <person name="Kuo A."/>
            <person name="Mondo S."/>
            <person name="Pangilinan J."/>
            <person name="Riley R."/>
            <person name="Labutti K."/>
            <person name="Andreopoulos B."/>
            <person name="Lipzen A."/>
            <person name="Chen C."/>
            <person name="Yanf M."/>
            <person name="Daum C."/>
            <person name="Ng V."/>
            <person name="Clum A."/>
            <person name="Ohm R."/>
            <person name="Martin F."/>
            <person name="Silar P."/>
            <person name="Natvig D."/>
            <person name="Lalanne C."/>
            <person name="Gautier V."/>
            <person name="Ament-Velasquez S.L."/>
            <person name="Kruys A."/>
            <person name="Hutchinson M.I."/>
            <person name="Powell A.J."/>
            <person name="Barry K."/>
            <person name="Miller A.N."/>
            <person name="Grigoriev I.V."/>
            <person name="Debuchy R."/>
            <person name="Gladieux P."/>
            <person name="Thoren M.H."/>
            <person name="Johannesson H."/>
        </authorList>
    </citation>
    <scope>NUCLEOTIDE SEQUENCE</scope>
    <source>
        <strain evidence="1">CBS 990.96</strain>
    </source>
</reference>
<comment type="caution">
    <text evidence="1">The sequence shown here is derived from an EMBL/GenBank/DDBJ whole genome shotgun (WGS) entry which is preliminary data.</text>
</comment>
<name>A0AAN7BF39_9PEZI</name>
<protein>
    <submittedName>
        <fullName evidence="1">Uncharacterized protein</fullName>
    </submittedName>
</protein>
<sequence>MPPPVPPIYIWAKAEKHLLESVIPLSPNRYIIVARHHIKLAFNKGYISNDLLIYIAECMRDAAEREWFGSQYEHAINRPTKKERRRILVKLEFYRTIDREIHEYLEQLKMEKESDEGGYEVVENPSENEWEIL</sequence>
<organism evidence="1 2">
    <name type="scientific">Podospora fimiseda</name>
    <dbReference type="NCBI Taxonomy" id="252190"/>
    <lineage>
        <taxon>Eukaryota</taxon>
        <taxon>Fungi</taxon>
        <taxon>Dikarya</taxon>
        <taxon>Ascomycota</taxon>
        <taxon>Pezizomycotina</taxon>
        <taxon>Sordariomycetes</taxon>
        <taxon>Sordariomycetidae</taxon>
        <taxon>Sordariales</taxon>
        <taxon>Podosporaceae</taxon>
        <taxon>Podospora</taxon>
    </lineage>
</organism>
<gene>
    <name evidence="1" type="ORF">QBC38DRAFT_461841</name>
</gene>
<accession>A0AAN7BF39</accession>
<dbReference type="Proteomes" id="UP001301958">
    <property type="component" value="Unassembled WGS sequence"/>
</dbReference>